<reference evidence="1 2" key="2">
    <citation type="journal article" date="2006" name="Environ. Microbiol.">
        <title>Sequence analysis of three plasmids harboured in Rhodococcus erythropolis strain PR4.</title>
        <authorList>
            <person name="Sekine M."/>
            <person name="Tanikawa S."/>
            <person name="Omata S."/>
            <person name="Saito M."/>
            <person name="Fujisawa T."/>
            <person name="Tsukatani N."/>
            <person name="Tajima T."/>
            <person name="Sekigawa T."/>
            <person name="Kosugi H."/>
            <person name="Matsuo Y."/>
            <person name="Nishiko R."/>
            <person name="Imamura K."/>
            <person name="Ito M."/>
            <person name="Narita H."/>
            <person name="Tago S."/>
            <person name="Fujita N."/>
            <person name="Harayama S."/>
        </authorList>
    </citation>
    <scope>NUCLEOTIDE SEQUENCE [LARGE SCALE GENOMIC DNA]</scope>
    <source>
        <strain evidence="2">PR4 / NBRC 100887</strain>
    </source>
</reference>
<sequence length="102" mass="11211">MNTLTIGIKVTVHIHKTGERCPSPCGPNGVKAADIKGGACIKVKGWELSYTSRTKMYVVHSDKPPYGNKPYYEFRSFNCAAAKLNELGRAHPSNGFDSYMNS</sequence>
<dbReference type="HOGENOM" id="CLU_2275278_0_0_11"/>
<dbReference type="KEGG" id="rer:RER_24930"/>
<protein>
    <submittedName>
        <fullName evidence="1">Uncharacterized protein</fullName>
    </submittedName>
</protein>
<evidence type="ECO:0000313" key="1">
    <source>
        <dbReference type="EMBL" id="BAH33201.1"/>
    </source>
</evidence>
<proteinExistence type="predicted"/>
<accession>C0ZXW6</accession>
<dbReference type="Proteomes" id="UP000002204">
    <property type="component" value="Chromosome"/>
</dbReference>
<gene>
    <name evidence="1" type="ordered locus">RER_24930</name>
</gene>
<name>C0ZXW6_RHOE4</name>
<evidence type="ECO:0000313" key="2">
    <source>
        <dbReference type="Proteomes" id="UP000002204"/>
    </source>
</evidence>
<dbReference type="AlphaFoldDB" id="C0ZXW6"/>
<organism evidence="1 2">
    <name type="scientific">Rhodococcus erythropolis (strain PR4 / NBRC 100887)</name>
    <dbReference type="NCBI Taxonomy" id="234621"/>
    <lineage>
        <taxon>Bacteria</taxon>
        <taxon>Bacillati</taxon>
        <taxon>Actinomycetota</taxon>
        <taxon>Actinomycetes</taxon>
        <taxon>Mycobacteriales</taxon>
        <taxon>Nocardiaceae</taxon>
        <taxon>Rhodococcus</taxon>
        <taxon>Rhodococcus erythropolis group</taxon>
    </lineage>
</organism>
<reference evidence="2" key="1">
    <citation type="submission" date="2005-03" db="EMBL/GenBank/DDBJ databases">
        <title>Comparison of the complete genome sequences of Rhodococcus erythropolis PR4 and Rhodococcus opacus B4.</title>
        <authorList>
            <person name="Takarada H."/>
            <person name="Sekine M."/>
            <person name="Hosoyama A."/>
            <person name="Yamada R."/>
            <person name="Fujisawa T."/>
            <person name="Omata S."/>
            <person name="Shimizu A."/>
            <person name="Tsukatani N."/>
            <person name="Tanikawa S."/>
            <person name="Fujita N."/>
            <person name="Harayama S."/>
        </authorList>
    </citation>
    <scope>NUCLEOTIDE SEQUENCE [LARGE SCALE GENOMIC DNA]</scope>
    <source>
        <strain evidence="2">PR4 / NBRC 100887</strain>
    </source>
</reference>
<dbReference type="EMBL" id="AP008957">
    <property type="protein sequence ID" value="BAH33201.1"/>
    <property type="molecule type" value="Genomic_DNA"/>
</dbReference>